<organism evidence="2 3">
    <name type="scientific">Citrullus colocynthis</name>
    <name type="common">colocynth</name>
    <dbReference type="NCBI Taxonomy" id="252529"/>
    <lineage>
        <taxon>Eukaryota</taxon>
        <taxon>Viridiplantae</taxon>
        <taxon>Streptophyta</taxon>
        <taxon>Embryophyta</taxon>
        <taxon>Tracheophyta</taxon>
        <taxon>Spermatophyta</taxon>
        <taxon>Magnoliopsida</taxon>
        <taxon>eudicotyledons</taxon>
        <taxon>Gunneridae</taxon>
        <taxon>Pentapetalae</taxon>
        <taxon>rosids</taxon>
        <taxon>fabids</taxon>
        <taxon>Cucurbitales</taxon>
        <taxon>Cucurbitaceae</taxon>
        <taxon>Benincaseae</taxon>
        <taxon>Citrullus</taxon>
    </lineage>
</organism>
<keyword evidence="3" id="KW-1185">Reference proteome</keyword>
<name>A0ABP0YK77_9ROSI</name>
<evidence type="ECO:0000256" key="1">
    <source>
        <dbReference type="SAM" id="Phobius"/>
    </source>
</evidence>
<sequence length="84" mass="8480">MGSGGGPNCGICIQSGLLMPSVSASLRVLRLPRKGLRILTLLATAAPPLLAAVSAAAAAAHCTLSLPTKSPPPFPLRLSRSSSY</sequence>
<keyword evidence="1" id="KW-1133">Transmembrane helix</keyword>
<evidence type="ECO:0000313" key="3">
    <source>
        <dbReference type="Proteomes" id="UP001642487"/>
    </source>
</evidence>
<accession>A0ABP0YK77</accession>
<dbReference type="Proteomes" id="UP001642487">
    <property type="component" value="Chromosome 4"/>
</dbReference>
<reference evidence="2 3" key="1">
    <citation type="submission" date="2024-03" db="EMBL/GenBank/DDBJ databases">
        <authorList>
            <person name="Gkanogiannis A."/>
            <person name="Becerra Lopez-Lavalle L."/>
        </authorList>
    </citation>
    <scope>NUCLEOTIDE SEQUENCE [LARGE SCALE GENOMIC DNA]</scope>
</reference>
<keyword evidence="1" id="KW-0472">Membrane</keyword>
<keyword evidence="1" id="KW-0812">Transmembrane</keyword>
<feature type="transmembrane region" description="Helical" evidence="1">
    <location>
        <begin position="36"/>
        <end position="60"/>
    </location>
</feature>
<dbReference type="EMBL" id="OZ021738">
    <property type="protein sequence ID" value="CAK9320893.1"/>
    <property type="molecule type" value="Genomic_DNA"/>
</dbReference>
<proteinExistence type="predicted"/>
<gene>
    <name evidence="2" type="ORF">CITCOLO1_LOCUS12949</name>
</gene>
<evidence type="ECO:0000313" key="2">
    <source>
        <dbReference type="EMBL" id="CAK9320893.1"/>
    </source>
</evidence>
<protein>
    <submittedName>
        <fullName evidence="2">Uncharacterized protein</fullName>
    </submittedName>
</protein>